<reference evidence="8 9" key="1">
    <citation type="submission" date="2015-12" db="EMBL/GenBank/DDBJ databases">
        <title>Complete genome sequence of a multi-drug resistant strain Acidovorax sp. 12322-1.</title>
        <authorList>
            <person name="Ming D."/>
            <person name="Wang M."/>
            <person name="Hu S."/>
            <person name="Zhou Y."/>
            <person name="Jiang T."/>
        </authorList>
    </citation>
    <scope>NUCLEOTIDE SEQUENCE [LARGE SCALE GENOMIC DNA]</scope>
    <source>
        <strain evidence="8 9">12322-1</strain>
    </source>
</reference>
<dbReference type="STRING" id="225992.B5M06_06670"/>
<dbReference type="SUPFAM" id="SSF102546">
    <property type="entry name" value="RbsD-like"/>
    <property type="match status" value="1"/>
</dbReference>
<dbReference type="OrthoDB" id="9805009at2"/>
<evidence type="ECO:0000256" key="3">
    <source>
        <dbReference type="ARBA" id="ARBA00022490"/>
    </source>
</evidence>
<dbReference type="EC" id="5.4.99.62" evidence="2 6"/>
<keyword evidence="3 6" id="KW-0963">Cytoplasm</keyword>
<feature type="binding site" evidence="6">
    <location>
        <position position="99"/>
    </location>
    <ligand>
        <name>substrate</name>
    </ligand>
</feature>
<feature type="binding site" evidence="6">
    <location>
        <begin position="121"/>
        <end position="123"/>
    </location>
    <ligand>
        <name>substrate</name>
    </ligand>
</feature>
<dbReference type="Proteomes" id="UP000242792">
    <property type="component" value="Chromosome"/>
</dbReference>
<comment type="similarity">
    <text evidence="6">Belongs to the RbsD / FucU family. RbsD subfamily.</text>
</comment>
<evidence type="ECO:0000256" key="5">
    <source>
        <dbReference type="ARBA" id="ARBA00023277"/>
    </source>
</evidence>
<accession>A0A1V0BDI1</accession>
<dbReference type="UniPathway" id="UPA00916">
    <property type="reaction ID" value="UER00888"/>
</dbReference>
<sequence>MKKTKLLNAALSHLVAQLGHNDMIVVGDAGLPVPPGVPCIDLAVMRGLPRIDLVLEALESEMQVERMVLATETLAATDGQMPAWLPAAWRDLPVEAVSHEDFKQRNARARAVIRTGECTPYANVMLVAGVAF</sequence>
<protein>
    <recommendedName>
        <fullName evidence="2 6">D-ribose pyranase</fullName>
        <ecNumber evidence="2 6">5.4.99.62</ecNumber>
    </recommendedName>
</protein>
<dbReference type="GO" id="GO:0016872">
    <property type="term" value="F:intramolecular lyase activity"/>
    <property type="evidence" value="ECO:0007669"/>
    <property type="project" value="UniProtKB-UniRule"/>
</dbReference>
<accession>A0A1V3TNM7</accession>
<evidence type="ECO:0000313" key="8">
    <source>
        <dbReference type="EMBL" id="KUF40449.1"/>
    </source>
</evidence>
<evidence type="ECO:0000313" key="9">
    <source>
        <dbReference type="Proteomes" id="UP000053300"/>
    </source>
</evidence>
<evidence type="ECO:0000256" key="2">
    <source>
        <dbReference type="ARBA" id="ARBA00012862"/>
    </source>
</evidence>
<keyword evidence="5 6" id="KW-0119">Carbohydrate metabolism</keyword>
<dbReference type="AlphaFoldDB" id="A0A0W7YZF4"/>
<accession>A0A0W7YZF4</accession>
<comment type="subcellular location">
    <subcellularLocation>
        <location evidence="6">Cytoplasm</location>
    </subcellularLocation>
</comment>
<name>A0A0W7YZF4_9BURK</name>
<dbReference type="GO" id="GO:0048029">
    <property type="term" value="F:monosaccharide binding"/>
    <property type="evidence" value="ECO:0007669"/>
    <property type="project" value="InterPro"/>
</dbReference>
<comment type="function">
    <text evidence="6">Catalyzes the interconversion of beta-pyran and beta-furan forms of D-ribose.</text>
</comment>
<evidence type="ECO:0000313" key="10">
    <source>
        <dbReference type="Proteomes" id="UP000242792"/>
    </source>
</evidence>
<comment type="pathway">
    <text evidence="6">Carbohydrate metabolism; D-ribose degradation; D-ribose 5-phosphate from beta-D-ribopyranose: step 1/2.</text>
</comment>
<comment type="subunit">
    <text evidence="6">Homodecamer.</text>
</comment>
<dbReference type="GO" id="GO:0019303">
    <property type="term" value="P:D-ribose catabolic process"/>
    <property type="evidence" value="ECO:0007669"/>
    <property type="project" value="UniProtKB-UniRule"/>
</dbReference>
<feature type="active site" description="Proton donor" evidence="6">
    <location>
        <position position="20"/>
    </location>
</feature>
<evidence type="ECO:0000256" key="1">
    <source>
        <dbReference type="ARBA" id="ARBA00000223"/>
    </source>
</evidence>
<evidence type="ECO:0000256" key="6">
    <source>
        <dbReference type="HAMAP-Rule" id="MF_01661"/>
    </source>
</evidence>
<dbReference type="KEGG" id="cke:B5M06_06670"/>
<dbReference type="GO" id="GO:0005829">
    <property type="term" value="C:cytosol"/>
    <property type="evidence" value="ECO:0007669"/>
    <property type="project" value="TreeGrafter"/>
</dbReference>
<dbReference type="EMBL" id="LPXH01000027">
    <property type="protein sequence ID" value="KUF40449.1"/>
    <property type="molecule type" value="Genomic_DNA"/>
</dbReference>
<dbReference type="HAMAP" id="MF_01661">
    <property type="entry name" value="D_rib_pyranase"/>
    <property type="match status" value="1"/>
</dbReference>
<dbReference type="PANTHER" id="PTHR37831:SF1">
    <property type="entry name" value="D-RIBOSE PYRANASE"/>
    <property type="match status" value="1"/>
</dbReference>
<evidence type="ECO:0000256" key="4">
    <source>
        <dbReference type="ARBA" id="ARBA00023235"/>
    </source>
</evidence>
<dbReference type="InterPro" id="IPR007721">
    <property type="entry name" value="RbsD_FucU"/>
</dbReference>
<reference evidence="7 10" key="2">
    <citation type="submission" date="2017-03" db="EMBL/GenBank/DDBJ databases">
        <title>Rapid Whole Genome Sequencing of Comamonas kerstersii Causing Continuous ambulatory Peritoneal Dialysis-Associated Peritonitis.</title>
        <authorList>
            <person name="Zheng B."/>
        </authorList>
    </citation>
    <scope>NUCLEOTIDE SEQUENCE [LARGE SCALE GENOMIC DNA]</scope>
    <source>
        <strain evidence="7 10">8943</strain>
    </source>
</reference>
<dbReference type="InterPro" id="IPR023750">
    <property type="entry name" value="RbsD-like_sf"/>
</dbReference>
<dbReference type="Gene3D" id="3.40.1650.10">
    <property type="entry name" value="RbsD-like domain"/>
    <property type="match status" value="1"/>
</dbReference>
<comment type="catalytic activity">
    <reaction evidence="1 6">
        <text>beta-D-ribopyranose = beta-D-ribofuranose</text>
        <dbReference type="Rhea" id="RHEA:25432"/>
        <dbReference type="ChEBI" id="CHEBI:27476"/>
        <dbReference type="ChEBI" id="CHEBI:47002"/>
        <dbReference type="EC" id="5.4.99.62"/>
    </reaction>
</comment>
<dbReference type="Pfam" id="PF05025">
    <property type="entry name" value="RbsD_FucU"/>
    <property type="match status" value="1"/>
</dbReference>
<keyword evidence="4 6" id="KW-0413">Isomerase</keyword>
<proteinExistence type="inferred from homology"/>
<dbReference type="GeneID" id="83039003"/>
<dbReference type="RefSeq" id="WP_054065358.1">
    <property type="nucleotide sequence ID" value="NZ_CATYED010000003.1"/>
</dbReference>
<feature type="binding site" evidence="6">
    <location>
        <position position="28"/>
    </location>
    <ligand>
        <name>substrate</name>
    </ligand>
</feature>
<dbReference type="PANTHER" id="PTHR37831">
    <property type="entry name" value="D-RIBOSE PYRANASE"/>
    <property type="match status" value="1"/>
</dbReference>
<evidence type="ECO:0000313" key="7">
    <source>
        <dbReference type="EMBL" id="AQZ97985.1"/>
    </source>
</evidence>
<dbReference type="InterPro" id="IPR023064">
    <property type="entry name" value="D-ribose_pyranase"/>
</dbReference>
<keyword evidence="9" id="KW-1185">Reference proteome</keyword>
<dbReference type="Proteomes" id="UP000053300">
    <property type="component" value="Unassembled WGS sequence"/>
</dbReference>
<dbReference type="EMBL" id="CP020121">
    <property type="protein sequence ID" value="AQZ97985.1"/>
    <property type="molecule type" value="Genomic_DNA"/>
</dbReference>
<dbReference type="GO" id="GO:0062193">
    <property type="term" value="F:D-ribose pyranase activity"/>
    <property type="evidence" value="ECO:0007669"/>
    <property type="project" value="UniProtKB-EC"/>
</dbReference>
<organism evidence="8 9">
    <name type="scientific">Comamonas kerstersii</name>
    <dbReference type="NCBI Taxonomy" id="225992"/>
    <lineage>
        <taxon>Bacteria</taxon>
        <taxon>Pseudomonadati</taxon>
        <taxon>Pseudomonadota</taxon>
        <taxon>Betaproteobacteria</taxon>
        <taxon>Burkholderiales</taxon>
        <taxon>Comamonadaceae</taxon>
        <taxon>Comamonas</taxon>
    </lineage>
</organism>
<dbReference type="NCBIfam" id="NF008761">
    <property type="entry name" value="PRK11797.1"/>
    <property type="match status" value="1"/>
</dbReference>
<gene>
    <name evidence="6" type="primary">rbsD</name>
    <name evidence="8" type="ORF">AS359_02655</name>
    <name evidence="7" type="ORF">B5M06_06670</name>
</gene>